<reference evidence="2" key="1">
    <citation type="submission" date="2020-08" db="EMBL/GenBank/DDBJ databases">
        <authorList>
            <person name="Hu Y."/>
            <person name="Nguyen S.V."/>
            <person name="Li F."/>
            <person name="Fanning S."/>
        </authorList>
    </citation>
    <scope>NUCLEOTIDE SEQUENCE</scope>
    <source>
        <strain evidence="2">SYSU D8009</strain>
    </source>
</reference>
<dbReference type="EMBL" id="JACOMF010000025">
    <property type="protein sequence ID" value="MBC4017202.1"/>
    <property type="molecule type" value="Genomic_DNA"/>
</dbReference>
<dbReference type="Gene3D" id="1.10.10.690">
    <property type="entry name" value="YidB-like"/>
    <property type="match status" value="1"/>
</dbReference>
<evidence type="ECO:0000313" key="3">
    <source>
        <dbReference type="Proteomes" id="UP000600101"/>
    </source>
</evidence>
<dbReference type="SUPFAM" id="SSF140804">
    <property type="entry name" value="YidB-like"/>
    <property type="match status" value="1"/>
</dbReference>
<dbReference type="InterPro" id="IPR045372">
    <property type="entry name" value="YidB"/>
</dbReference>
<feature type="region of interest" description="Disordered" evidence="1">
    <location>
        <begin position="36"/>
        <end position="56"/>
    </location>
</feature>
<dbReference type="Pfam" id="PF20159">
    <property type="entry name" value="YidB"/>
    <property type="match status" value="1"/>
</dbReference>
<sequence length="191" mass="18985">MGEHFSGRSGGLAGGLPSGMKMAAVALLVHQLMKHARAGQEQEAPPQQGGAASGSTGGFGDLLGGLLGGGGGAGGGLLGGMLGGLGGLLGSLRGQGLAQQVDSWVAPGPNQPISPAELERAIDPAAIDDAARQAGTDRSTLLQETSRMLPDLVDKMTPGGRVPEREEDLGTGGIGDVLRRLAGGEGPEPRR</sequence>
<dbReference type="AlphaFoldDB" id="A0A9X0UE53"/>
<feature type="region of interest" description="Disordered" evidence="1">
    <location>
        <begin position="152"/>
        <end position="191"/>
    </location>
</feature>
<dbReference type="InterPro" id="IPR027405">
    <property type="entry name" value="YidB-like"/>
</dbReference>
<dbReference type="Proteomes" id="UP000600101">
    <property type="component" value="Unassembled WGS sequence"/>
</dbReference>
<accession>A0A9X0UE53</accession>
<evidence type="ECO:0000256" key="1">
    <source>
        <dbReference type="SAM" id="MobiDB-lite"/>
    </source>
</evidence>
<comment type="caution">
    <text evidence="2">The sequence shown here is derived from an EMBL/GenBank/DDBJ whole genome shotgun (WGS) entry which is preliminary data.</text>
</comment>
<keyword evidence="3" id="KW-1185">Reference proteome</keyword>
<protein>
    <submittedName>
        <fullName evidence="2">DUF937 domain-containing protein</fullName>
    </submittedName>
</protein>
<dbReference type="RefSeq" id="WP_186771969.1">
    <property type="nucleotide sequence ID" value="NZ_JACOMF010000025.1"/>
</dbReference>
<gene>
    <name evidence="2" type="ORF">H7965_17970</name>
</gene>
<proteinExistence type="predicted"/>
<feature type="compositionally biased region" description="Low complexity" evidence="1">
    <location>
        <begin position="39"/>
        <end position="50"/>
    </location>
</feature>
<name>A0A9X0UE53_9PROT</name>
<organism evidence="2 3">
    <name type="scientific">Siccirubricoccus deserti</name>
    <dbReference type="NCBI Taxonomy" id="2013562"/>
    <lineage>
        <taxon>Bacteria</taxon>
        <taxon>Pseudomonadati</taxon>
        <taxon>Pseudomonadota</taxon>
        <taxon>Alphaproteobacteria</taxon>
        <taxon>Acetobacterales</taxon>
        <taxon>Roseomonadaceae</taxon>
        <taxon>Siccirubricoccus</taxon>
    </lineage>
</organism>
<evidence type="ECO:0000313" key="2">
    <source>
        <dbReference type="EMBL" id="MBC4017202.1"/>
    </source>
</evidence>